<dbReference type="EMBL" id="CAEZTU010000030">
    <property type="protein sequence ID" value="CAB4578754.1"/>
    <property type="molecule type" value="Genomic_DNA"/>
</dbReference>
<accession>A0A6J6EVD9</accession>
<sequence length="219" mass="24044">MDELKVPDEITGKELAPEIKAELRTLPEGLALFVSRHLVAAGEFVDTNPELALQHAKAANVAAASRLAIVREAVGVTAYHAGDFKLALSELKTARRISGRPDCLAMIADCERALGRPEKSVEIGNEKDLNKMQRSDYHELMLVIAGARSDLGQKDAGLALAKIPEFNTGKPAESVARLRFVYAKTLQDLGRFDESKKWFEKTLELDPENITGAKEYLSK</sequence>
<dbReference type="PROSITE" id="PS50005">
    <property type="entry name" value="TPR"/>
    <property type="match status" value="1"/>
</dbReference>
<dbReference type="Pfam" id="PF13181">
    <property type="entry name" value="TPR_8"/>
    <property type="match status" value="1"/>
</dbReference>
<protein>
    <submittedName>
        <fullName evidence="1">Unannotated protein</fullName>
    </submittedName>
</protein>
<proteinExistence type="predicted"/>
<dbReference type="Gene3D" id="1.25.40.10">
    <property type="entry name" value="Tetratricopeptide repeat domain"/>
    <property type="match status" value="1"/>
</dbReference>
<organism evidence="1">
    <name type="scientific">freshwater metagenome</name>
    <dbReference type="NCBI Taxonomy" id="449393"/>
    <lineage>
        <taxon>unclassified sequences</taxon>
        <taxon>metagenomes</taxon>
        <taxon>ecological metagenomes</taxon>
    </lineage>
</organism>
<evidence type="ECO:0000313" key="1">
    <source>
        <dbReference type="EMBL" id="CAB4578754.1"/>
    </source>
</evidence>
<dbReference type="InterPro" id="IPR011990">
    <property type="entry name" value="TPR-like_helical_dom_sf"/>
</dbReference>
<dbReference type="AlphaFoldDB" id="A0A6J6EVD9"/>
<dbReference type="SUPFAM" id="SSF48452">
    <property type="entry name" value="TPR-like"/>
    <property type="match status" value="1"/>
</dbReference>
<gene>
    <name evidence="1" type="ORF">UFOPK1740_00749</name>
</gene>
<dbReference type="InterPro" id="IPR019734">
    <property type="entry name" value="TPR_rpt"/>
</dbReference>
<name>A0A6J6EVD9_9ZZZZ</name>
<reference evidence="1" key="1">
    <citation type="submission" date="2020-05" db="EMBL/GenBank/DDBJ databases">
        <authorList>
            <person name="Chiriac C."/>
            <person name="Salcher M."/>
            <person name="Ghai R."/>
            <person name="Kavagutti S V."/>
        </authorList>
    </citation>
    <scope>NUCLEOTIDE SEQUENCE</scope>
</reference>